<reference evidence="2" key="1">
    <citation type="journal article" date="2021" name="PeerJ">
        <title>Extensive microbial diversity within the chicken gut microbiome revealed by metagenomics and culture.</title>
        <authorList>
            <person name="Gilroy R."/>
            <person name="Ravi A."/>
            <person name="Getino M."/>
            <person name="Pursley I."/>
            <person name="Horton D.L."/>
            <person name="Alikhan N.F."/>
            <person name="Baker D."/>
            <person name="Gharbi K."/>
            <person name="Hall N."/>
            <person name="Watson M."/>
            <person name="Adriaenssens E.M."/>
            <person name="Foster-Nyarko E."/>
            <person name="Jarju S."/>
            <person name="Secka A."/>
            <person name="Antonio M."/>
            <person name="Oren A."/>
            <person name="Chaudhuri R.R."/>
            <person name="La Ragione R."/>
            <person name="Hildebrand F."/>
            <person name="Pallen M.J."/>
        </authorList>
    </citation>
    <scope>NUCLEOTIDE SEQUENCE</scope>
    <source>
        <strain evidence="2">ChiHejej3B27-3195</strain>
    </source>
</reference>
<evidence type="ECO:0000313" key="3">
    <source>
        <dbReference type="Proteomes" id="UP000824151"/>
    </source>
</evidence>
<evidence type="ECO:0000256" key="1">
    <source>
        <dbReference type="SAM" id="MobiDB-lite"/>
    </source>
</evidence>
<protein>
    <submittedName>
        <fullName evidence="2">Uncharacterized protein</fullName>
    </submittedName>
</protein>
<sequence>MVNDELPRPVSSRTLRFGGELRARVAWLGVAALLGALAGCGSPSADRSEATAEPAPPTFGELQDQIWESSLSADSVTVDAEVSAADIGAENFIDDEDPQQ</sequence>
<gene>
    <name evidence="2" type="ORF">H9871_07830</name>
</gene>
<dbReference type="Proteomes" id="UP000824151">
    <property type="component" value="Unassembled WGS sequence"/>
</dbReference>
<comment type="caution">
    <text evidence="2">The sequence shown here is derived from an EMBL/GenBank/DDBJ whole genome shotgun (WGS) entry which is preliminary data.</text>
</comment>
<reference evidence="2" key="2">
    <citation type="submission" date="2021-04" db="EMBL/GenBank/DDBJ databases">
        <authorList>
            <person name="Gilroy R."/>
        </authorList>
    </citation>
    <scope>NUCLEOTIDE SEQUENCE</scope>
    <source>
        <strain evidence="2">ChiHejej3B27-3195</strain>
    </source>
</reference>
<feature type="region of interest" description="Disordered" evidence="1">
    <location>
        <begin position="40"/>
        <end position="59"/>
    </location>
</feature>
<dbReference type="AlphaFoldDB" id="A0A9D2A8H1"/>
<proteinExistence type="predicted"/>
<dbReference type="EMBL" id="DXGD01000292">
    <property type="protein sequence ID" value="HIX00040.1"/>
    <property type="molecule type" value="Genomic_DNA"/>
</dbReference>
<accession>A0A9D2A8H1</accession>
<evidence type="ECO:0000313" key="2">
    <source>
        <dbReference type="EMBL" id="HIX00040.1"/>
    </source>
</evidence>
<name>A0A9D2A8H1_9MICC</name>
<organism evidence="2 3">
    <name type="scientific">Candidatus Nesterenkonia stercoripullorum</name>
    <dbReference type="NCBI Taxonomy" id="2838701"/>
    <lineage>
        <taxon>Bacteria</taxon>
        <taxon>Bacillati</taxon>
        <taxon>Actinomycetota</taxon>
        <taxon>Actinomycetes</taxon>
        <taxon>Micrococcales</taxon>
        <taxon>Micrococcaceae</taxon>
        <taxon>Nesterenkonia</taxon>
    </lineage>
</organism>
<feature type="non-terminal residue" evidence="2">
    <location>
        <position position="100"/>
    </location>
</feature>